<dbReference type="InterPro" id="IPR003265">
    <property type="entry name" value="HhH-GPD_domain"/>
</dbReference>
<dbReference type="AlphaFoldDB" id="A0A5R8QF18"/>
<dbReference type="InterPro" id="IPR023170">
    <property type="entry name" value="HhH_base_excis_C"/>
</dbReference>
<evidence type="ECO:0000259" key="13">
    <source>
        <dbReference type="SMART" id="SM00478"/>
    </source>
</evidence>
<dbReference type="InterPro" id="IPR004036">
    <property type="entry name" value="Endonuclease-III-like_CS2"/>
</dbReference>
<dbReference type="GO" id="GO:0019104">
    <property type="term" value="F:DNA N-glycosylase activity"/>
    <property type="evidence" value="ECO:0007669"/>
    <property type="project" value="UniProtKB-UniRule"/>
</dbReference>
<dbReference type="SMART" id="SM00478">
    <property type="entry name" value="ENDO3c"/>
    <property type="match status" value="1"/>
</dbReference>
<dbReference type="InterPro" id="IPR003651">
    <property type="entry name" value="Endonuclease3_FeS-loop_motif"/>
</dbReference>
<keyword evidence="8 12" id="KW-0238">DNA-binding</keyword>
<dbReference type="HAMAP" id="MF_00942">
    <property type="entry name" value="Nth"/>
    <property type="match status" value="1"/>
</dbReference>
<evidence type="ECO:0000256" key="12">
    <source>
        <dbReference type="HAMAP-Rule" id="MF_00942"/>
    </source>
</evidence>
<dbReference type="OrthoDB" id="9800977at2"/>
<evidence type="ECO:0000256" key="5">
    <source>
        <dbReference type="ARBA" id="ARBA00022801"/>
    </source>
</evidence>
<evidence type="ECO:0000256" key="10">
    <source>
        <dbReference type="ARBA" id="ARBA00023239"/>
    </source>
</evidence>
<feature type="binding site" evidence="12">
    <location>
        <position position="205"/>
    </location>
    <ligand>
        <name>[4Fe-4S] cluster</name>
        <dbReference type="ChEBI" id="CHEBI:49883"/>
    </ligand>
</feature>
<comment type="catalytic activity">
    <reaction evidence="12">
        <text>2'-deoxyribonucleotide-(2'-deoxyribose 5'-phosphate)-2'-deoxyribonucleotide-DNA = a 3'-end 2'-deoxyribonucleotide-(2,3-dehydro-2,3-deoxyribose 5'-phosphate)-DNA + a 5'-end 5'-phospho-2'-deoxyribonucleoside-DNA + H(+)</text>
        <dbReference type="Rhea" id="RHEA:66592"/>
        <dbReference type="Rhea" id="RHEA-COMP:13180"/>
        <dbReference type="Rhea" id="RHEA-COMP:16897"/>
        <dbReference type="Rhea" id="RHEA-COMP:17067"/>
        <dbReference type="ChEBI" id="CHEBI:15378"/>
        <dbReference type="ChEBI" id="CHEBI:136412"/>
        <dbReference type="ChEBI" id="CHEBI:157695"/>
        <dbReference type="ChEBI" id="CHEBI:167181"/>
        <dbReference type="EC" id="4.2.99.18"/>
    </reaction>
</comment>
<dbReference type="GO" id="GO:0003677">
    <property type="term" value="F:DNA binding"/>
    <property type="evidence" value="ECO:0007669"/>
    <property type="project" value="UniProtKB-UniRule"/>
</dbReference>
<keyword evidence="2 12" id="KW-0004">4Fe-4S</keyword>
<evidence type="ECO:0000256" key="3">
    <source>
        <dbReference type="ARBA" id="ARBA00022723"/>
    </source>
</evidence>
<keyword evidence="14" id="KW-0540">Nuclease</keyword>
<evidence type="ECO:0000256" key="7">
    <source>
        <dbReference type="ARBA" id="ARBA00023014"/>
    </source>
</evidence>
<proteinExistence type="inferred from homology"/>
<dbReference type="CDD" id="cd00056">
    <property type="entry name" value="ENDO3c"/>
    <property type="match status" value="1"/>
</dbReference>
<dbReference type="FunFam" id="1.10.1670.10:FF:000001">
    <property type="entry name" value="Endonuclease III"/>
    <property type="match status" value="1"/>
</dbReference>
<feature type="binding site" evidence="12">
    <location>
        <position position="196"/>
    </location>
    <ligand>
        <name>[4Fe-4S] cluster</name>
        <dbReference type="ChEBI" id="CHEBI:49883"/>
    </ligand>
</feature>
<comment type="cofactor">
    <cofactor evidence="12">
        <name>[4Fe-4S] cluster</name>
        <dbReference type="ChEBI" id="CHEBI:49883"/>
    </cofactor>
    <text evidence="12">Binds 1 [4Fe-4S] cluster.</text>
</comment>
<evidence type="ECO:0000313" key="14">
    <source>
        <dbReference type="EMBL" id="TLG76598.1"/>
    </source>
</evidence>
<sequence length="211" mass="24053">MRVSKKAQFIMDELEILFPDADCELNFTNTWELLVAVMLSAQTTDKHVNSVTKHLFKKYPDAESYLLVPLDELENDLRSIGLYRNKSANLQKTAKIIVEQYHNVVPSDHKALVALPGVGQKTANVVQSVGFGIPAFAVDTHVHRVSKRLGLVKETADVKETEAALCKKFPRDSWIRLHHQFIFFGRYLCKAQRPNCAVCPFQNICTYYKKK</sequence>
<keyword evidence="10 12" id="KW-0456">Lyase</keyword>
<evidence type="ECO:0000313" key="15">
    <source>
        <dbReference type="Proteomes" id="UP000306912"/>
    </source>
</evidence>
<dbReference type="FunCoup" id="A0A5R8QF18">
    <property type="interactions" value="314"/>
</dbReference>
<dbReference type="EMBL" id="VBWP01000002">
    <property type="protein sequence ID" value="TLG76598.1"/>
    <property type="molecule type" value="Genomic_DNA"/>
</dbReference>
<dbReference type="InParanoid" id="A0A5R8QF18"/>
<evidence type="ECO:0000256" key="9">
    <source>
        <dbReference type="ARBA" id="ARBA00023204"/>
    </source>
</evidence>
<keyword evidence="5 12" id="KW-0378">Hydrolase</keyword>
<keyword evidence="7 12" id="KW-0411">Iron-sulfur</keyword>
<dbReference type="PIRSF" id="PIRSF001435">
    <property type="entry name" value="Nth"/>
    <property type="match status" value="1"/>
</dbReference>
<keyword evidence="6 12" id="KW-0408">Iron</keyword>
<protein>
    <recommendedName>
        <fullName evidence="12">Endonuclease III</fullName>
        <ecNumber evidence="12">4.2.99.18</ecNumber>
    </recommendedName>
    <alternativeName>
        <fullName evidence="12">DNA-(apurinic or apyrimidinic site) lyase</fullName>
    </alternativeName>
</protein>
<dbReference type="PANTHER" id="PTHR10359">
    <property type="entry name" value="A/G-SPECIFIC ADENINE GLYCOSYLASE/ENDONUCLEASE III"/>
    <property type="match status" value="1"/>
</dbReference>
<dbReference type="InterPro" id="IPR011257">
    <property type="entry name" value="DNA_glycosylase"/>
</dbReference>
<keyword evidence="3 12" id="KW-0479">Metal-binding</keyword>
<keyword evidence="4 12" id="KW-0227">DNA damage</keyword>
<dbReference type="NCBIfam" id="TIGR01083">
    <property type="entry name" value="nth"/>
    <property type="match status" value="1"/>
</dbReference>
<dbReference type="EC" id="4.2.99.18" evidence="12"/>
<organism evidence="14 15">
    <name type="scientific">Culicoidibacter larvae</name>
    <dbReference type="NCBI Taxonomy" id="2579976"/>
    <lineage>
        <taxon>Bacteria</taxon>
        <taxon>Bacillati</taxon>
        <taxon>Bacillota</taxon>
        <taxon>Culicoidibacteria</taxon>
        <taxon>Culicoidibacterales</taxon>
        <taxon>Culicoidibacteraceae</taxon>
        <taxon>Culicoidibacter</taxon>
    </lineage>
</organism>
<comment type="caution">
    <text evidence="14">The sequence shown here is derived from an EMBL/GenBank/DDBJ whole genome shotgun (WGS) entry which is preliminary data.</text>
</comment>
<dbReference type="InterPro" id="IPR005759">
    <property type="entry name" value="Nth"/>
</dbReference>
<feature type="binding site" evidence="12">
    <location>
        <position position="199"/>
    </location>
    <ligand>
        <name>[4Fe-4S] cluster</name>
        <dbReference type="ChEBI" id="CHEBI:49883"/>
    </ligand>
</feature>
<evidence type="ECO:0000256" key="2">
    <source>
        <dbReference type="ARBA" id="ARBA00022485"/>
    </source>
</evidence>
<keyword evidence="14" id="KW-0255">Endonuclease</keyword>
<name>A0A5R8QF18_9FIRM</name>
<dbReference type="PROSITE" id="PS01155">
    <property type="entry name" value="ENDONUCLEASE_III_2"/>
    <property type="match status" value="1"/>
</dbReference>
<dbReference type="Pfam" id="PF00730">
    <property type="entry name" value="HhH-GPD"/>
    <property type="match status" value="1"/>
</dbReference>
<feature type="domain" description="HhH-GPD" evidence="13">
    <location>
        <begin position="39"/>
        <end position="187"/>
    </location>
</feature>
<dbReference type="SMART" id="SM00525">
    <property type="entry name" value="FES"/>
    <property type="match status" value="1"/>
</dbReference>
<dbReference type="PANTHER" id="PTHR10359:SF18">
    <property type="entry name" value="ENDONUCLEASE III"/>
    <property type="match status" value="1"/>
</dbReference>
<gene>
    <name evidence="12 14" type="primary">nth</name>
    <name evidence="14" type="ORF">FEZ08_02980</name>
</gene>
<dbReference type="GO" id="GO:0051539">
    <property type="term" value="F:4 iron, 4 sulfur cluster binding"/>
    <property type="evidence" value="ECO:0007669"/>
    <property type="project" value="UniProtKB-UniRule"/>
</dbReference>
<dbReference type="Proteomes" id="UP000306912">
    <property type="component" value="Unassembled WGS sequence"/>
</dbReference>
<evidence type="ECO:0000256" key="6">
    <source>
        <dbReference type="ARBA" id="ARBA00023004"/>
    </source>
</evidence>
<dbReference type="Gene3D" id="1.10.340.30">
    <property type="entry name" value="Hypothetical protein, domain 2"/>
    <property type="match status" value="1"/>
</dbReference>
<feature type="binding site" evidence="12">
    <location>
        <position position="189"/>
    </location>
    <ligand>
        <name>[4Fe-4S] cluster</name>
        <dbReference type="ChEBI" id="CHEBI:49883"/>
    </ligand>
</feature>
<evidence type="ECO:0000256" key="11">
    <source>
        <dbReference type="ARBA" id="ARBA00023295"/>
    </source>
</evidence>
<dbReference type="FunFam" id="1.10.340.30:FF:000001">
    <property type="entry name" value="Endonuclease III"/>
    <property type="match status" value="1"/>
</dbReference>
<dbReference type="RefSeq" id="WP_138190235.1">
    <property type="nucleotide sequence ID" value="NZ_VBWP01000002.1"/>
</dbReference>
<dbReference type="GO" id="GO:0006285">
    <property type="term" value="P:base-excision repair, AP site formation"/>
    <property type="evidence" value="ECO:0007669"/>
    <property type="project" value="TreeGrafter"/>
</dbReference>
<evidence type="ECO:0000256" key="4">
    <source>
        <dbReference type="ARBA" id="ARBA00022763"/>
    </source>
</evidence>
<evidence type="ECO:0000256" key="8">
    <source>
        <dbReference type="ARBA" id="ARBA00023125"/>
    </source>
</evidence>
<dbReference type="GO" id="GO:0046872">
    <property type="term" value="F:metal ion binding"/>
    <property type="evidence" value="ECO:0007669"/>
    <property type="project" value="UniProtKB-KW"/>
</dbReference>
<keyword evidence="9 12" id="KW-0234">DNA repair</keyword>
<evidence type="ECO:0000256" key="1">
    <source>
        <dbReference type="ARBA" id="ARBA00008343"/>
    </source>
</evidence>
<keyword evidence="15" id="KW-1185">Reference proteome</keyword>
<dbReference type="SUPFAM" id="SSF48150">
    <property type="entry name" value="DNA-glycosylase"/>
    <property type="match status" value="1"/>
</dbReference>
<dbReference type="Gene3D" id="1.10.1670.10">
    <property type="entry name" value="Helix-hairpin-Helix base-excision DNA repair enzymes (C-terminal)"/>
    <property type="match status" value="1"/>
</dbReference>
<accession>A0A5R8QF18</accession>
<dbReference type="GO" id="GO:0140078">
    <property type="term" value="F:class I DNA-(apurinic or apyrimidinic site) endonuclease activity"/>
    <property type="evidence" value="ECO:0007669"/>
    <property type="project" value="UniProtKB-EC"/>
</dbReference>
<keyword evidence="11 12" id="KW-0326">Glycosidase</keyword>
<comment type="function">
    <text evidence="12">DNA repair enzyme that has both DNA N-glycosylase activity and AP-lyase activity. The DNA N-glycosylase activity releases various damaged pyrimidines from DNA by cleaving the N-glycosidic bond, leaving an AP (apurinic/apyrimidinic) site. The AP-lyase activity cleaves the phosphodiester bond 3' to the AP site by a beta-elimination, leaving a 3'-terminal unsaturated sugar and a product with a terminal 5'-phosphate.</text>
</comment>
<reference evidence="14 15" key="1">
    <citation type="submission" date="2019-05" db="EMBL/GenBank/DDBJ databases">
        <title>Culicoidintestinum kansasii gen. nov., sp. nov. from the gastrointestinal tract of the biting midge, Culicoides sonorensis.</title>
        <authorList>
            <person name="Neupane S."/>
            <person name="Ghosh A."/>
            <person name="Gunther S."/>
            <person name="Martin K."/>
            <person name="Zurek L."/>
        </authorList>
    </citation>
    <scope>NUCLEOTIDE SEQUENCE [LARGE SCALE GENOMIC DNA]</scope>
    <source>
        <strain evidence="14 15">CS-1</strain>
    </source>
</reference>
<comment type="similarity">
    <text evidence="1 12">Belongs to the Nth/MutY family.</text>
</comment>